<dbReference type="InterPro" id="IPR036621">
    <property type="entry name" value="Anticodon-bd_dom_sf"/>
</dbReference>
<dbReference type="InterPro" id="IPR045864">
    <property type="entry name" value="aa-tRNA-synth_II/BPL/LPL"/>
</dbReference>
<dbReference type="EnsemblMetazoa" id="XM_030984745">
    <property type="protein sequence ID" value="XP_030840605"/>
    <property type="gene ID" value="LOC115923640"/>
</dbReference>
<dbReference type="Proteomes" id="UP000007110">
    <property type="component" value="Unassembled WGS sequence"/>
</dbReference>
<dbReference type="PANTHER" id="PTHR10745">
    <property type="entry name" value="GLYCYL-TRNA SYNTHETASE/DNA POLYMERASE SUBUNIT GAMMA-2"/>
    <property type="match status" value="1"/>
</dbReference>
<dbReference type="InterPro" id="IPR027031">
    <property type="entry name" value="Gly-tRNA_synthase/POLG2"/>
</dbReference>
<accession>A0A7M7NRU6</accession>
<dbReference type="OMA" id="WRKXDGR"/>
<dbReference type="Gene3D" id="3.40.50.800">
    <property type="entry name" value="Anticodon-binding domain"/>
    <property type="match status" value="1"/>
</dbReference>
<dbReference type="InParanoid" id="A0A7M7NRU6"/>
<evidence type="ECO:0000313" key="3">
    <source>
        <dbReference type="Proteomes" id="UP000007110"/>
    </source>
</evidence>
<evidence type="ECO:0000313" key="2">
    <source>
        <dbReference type="EnsemblMetazoa" id="XP_030840605"/>
    </source>
</evidence>
<dbReference type="InterPro" id="IPR004154">
    <property type="entry name" value="Anticodon-bd"/>
</dbReference>
<dbReference type="KEGG" id="spu:115923640"/>
<protein>
    <recommendedName>
        <fullName evidence="1">Anticodon-binding domain-containing protein</fullName>
    </recommendedName>
</protein>
<organism evidence="2 3">
    <name type="scientific">Strongylocentrotus purpuratus</name>
    <name type="common">Purple sea urchin</name>
    <dbReference type="NCBI Taxonomy" id="7668"/>
    <lineage>
        <taxon>Eukaryota</taxon>
        <taxon>Metazoa</taxon>
        <taxon>Echinodermata</taxon>
        <taxon>Eleutherozoa</taxon>
        <taxon>Echinozoa</taxon>
        <taxon>Echinoidea</taxon>
        <taxon>Euechinoidea</taxon>
        <taxon>Echinacea</taxon>
        <taxon>Camarodonta</taxon>
        <taxon>Echinidea</taxon>
        <taxon>Strongylocentrotidae</taxon>
        <taxon>Strongylocentrotus</taxon>
    </lineage>
</organism>
<name>A0A7M7NRU6_STRPU</name>
<feature type="domain" description="Anticodon-binding" evidence="1">
    <location>
        <begin position="69"/>
        <end position="160"/>
    </location>
</feature>
<dbReference type="SUPFAM" id="SSF52954">
    <property type="entry name" value="Class II aaRS ABD-related"/>
    <property type="match status" value="1"/>
</dbReference>
<dbReference type="OrthoDB" id="57698at2759"/>
<keyword evidence="3" id="KW-1185">Reference proteome</keyword>
<dbReference type="Pfam" id="PF03129">
    <property type="entry name" value="HGTP_anticodon"/>
    <property type="match status" value="1"/>
</dbReference>
<dbReference type="FunFam" id="3.40.50.800:FF:000040">
    <property type="entry name" value="DNA polymerase gamma 35kD"/>
    <property type="match status" value="1"/>
</dbReference>
<dbReference type="RefSeq" id="XP_030840605.1">
    <property type="nucleotide sequence ID" value="XM_030984745.1"/>
</dbReference>
<evidence type="ECO:0000259" key="1">
    <source>
        <dbReference type="Pfam" id="PF03129"/>
    </source>
</evidence>
<reference evidence="2" key="2">
    <citation type="submission" date="2021-01" db="UniProtKB">
        <authorList>
            <consortium name="EnsemblMetazoa"/>
        </authorList>
    </citation>
    <scope>IDENTIFICATION</scope>
</reference>
<dbReference type="GeneID" id="115923640"/>
<dbReference type="Gene3D" id="3.30.930.10">
    <property type="entry name" value="Bira Bifunctional Protein, Domain 2"/>
    <property type="match status" value="1"/>
</dbReference>
<dbReference type="AlphaFoldDB" id="A0A7M7NRU6"/>
<reference evidence="3" key="1">
    <citation type="submission" date="2015-02" db="EMBL/GenBank/DDBJ databases">
        <title>Genome sequencing for Strongylocentrotus purpuratus.</title>
        <authorList>
            <person name="Murali S."/>
            <person name="Liu Y."/>
            <person name="Vee V."/>
            <person name="English A."/>
            <person name="Wang M."/>
            <person name="Skinner E."/>
            <person name="Han Y."/>
            <person name="Muzny D.M."/>
            <person name="Worley K.C."/>
            <person name="Gibbs R.A."/>
        </authorList>
    </citation>
    <scope>NUCLEOTIDE SEQUENCE</scope>
</reference>
<sequence length="166" mass="19016">MQASFKTDMQGKDGRKSVIPHMIETTASLEGGLLAYLVDGYQEKQRTDTRGQSVSREILRLHLRLAPLKVIVLPLRGTKELRELSDYLGKEFRKAGVNVRSIVEVSPSLENYYTMFDEMGVPFTILLNENTLKSGILRVRQRDTTLMQQLHITEVRDMILRHLEAD</sequence>
<dbReference type="PANTHER" id="PTHR10745:SF8">
    <property type="entry name" value="DNA POLYMERASE SUBUNIT GAMMA-2, MITOCHONDRIAL"/>
    <property type="match status" value="1"/>
</dbReference>
<proteinExistence type="predicted"/>